<protein>
    <submittedName>
        <fullName evidence="2">Uncharacterized protein</fullName>
    </submittedName>
</protein>
<organism evidence="2 3">
    <name type="scientific">Ilyodon furcidens</name>
    <name type="common">goldbreast splitfin</name>
    <dbReference type="NCBI Taxonomy" id="33524"/>
    <lineage>
        <taxon>Eukaryota</taxon>
        <taxon>Metazoa</taxon>
        <taxon>Chordata</taxon>
        <taxon>Craniata</taxon>
        <taxon>Vertebrata</taxon>
        <taxon>Euteleostomi</taxon>
        <taxon>Actinopterygii</taxon>
        <taxon>Neopterygii</taxon>
        <taxon>Teleostei</taxon>
        <taxon>Neoteleostei</taxon>
        <taxon>Acanthomorphata</taxon>
        <taxon>Ovalentaria</taxon>
        <taxon>Atherinomorphae</taxon>
        <taxon>Cyprinodontiformes</taxon>
        <taxon>Goodeidae</taxon>
        <taxon>Ilyodon</taxon>
    </lineage>
</organism>
<sequence>MIPQHTHFSAPFQKTFLIGLFWFAALQKPESVFSQPPVSDVRSGFNKCDVSVKLLIVHTGLCKPDIKGHALIRTVSFFFLDVVLFSLPGRGILFCNLLVNKS</sequence>
<keyword evidence="3" id="KW-1185">Reference proteome</keyword>
<evidence type="ECO:0000313" key="2">
    <source>
        <dbReference type="EMBL" id="MEQ2239627.1"/>
    </source>
</evidence>
<evidence type="ECO:0000313" key="3">
    <source>
        <dbReference type="Proteomes" id="UP001482620"/>
    </source>
</evidence>
<gene>
    <name evidence="2" type="ORF">ILYODFUR_006346</name>
</gene>
<reference evidence="2 3" key="1">
    <citation type="submission" date="2021-06" db="EMBL/GenBank/DDBJ databases">
        <authorList>
            <person name="Palmer J.M."/>
        </authorList>
    </citation>
    <scope>NUCLEOTIDE SEQUENCE [LARGE SCALE GENOMIC DNA]</scope>
    <source>
        <strain evidence="3">if_2019</strain>
        <tissue evidence="2">Muscle</tissue>
    </source>
</reference>
<keyword evidence="1" id="KW-0732">Signal</keyword>
<name>A0ABV0U359_9TELE</name>
<evidence type="ECO:0000256" key="1">
    <source>
        <dbReference type="SAM" id="SignalP"/>
    </source>
</evidence>
<dbReference type="Proteomes" id="UP001482620">
    <property type="component" value="Unassembled WGS sequence"/>
</dbReference>
<feature type="signal peptide" evidence="1">
    <location>
        <begin position="1"/>
        <end position="34"/>
    </location>
</feature>
<dbReference type="EMBL" id="JAHRIQ010058314">
    <property type="protein sequence ID" value="MEQ2239627.1"/>
    <property type="molecule type" value="Genomic_DNA"/>
</dbReference>
<comment type="caution">
    <text evidence="2">The sequence shown here is derived from an EMBL/GenBank/DDBJ whole genome shotgun (WGS) entry which is preliminary data.</text>
</comment>
<feature type="chain" id="PRO_5045531773" evidence="1">
    <location>
        <begin position="35"/>
        <end position="102"/>
    </location>
</feature>
<proteinExistence type="predicted"/>
<accession>A0ABV0U359</accession>